<evidence type="ECO:0000313" key="7">
    <source>
        <dbReference type="Proteomes" id="UP000530564"/>
    </source>
</evidence>
<evidence type="ECO:0000256" key="1">
    <source>
        <dbReference type="ARBA" id="ARBA00012452"/>
    </source>
</evidence>
<dbReference type="Pfam" id="PF02798">
    <property type="entry name" value="GST_N"/>
    <property type="match status" value="1"/>
</dbReference>
<accession>A0A839ZYF7</accession>
<evidence type="ECO:0000259" key="5">
    <source>
        <dbReference type="PROSITE" id="PS50405"/>
    </source>
</evidence>
<dbReference type="PROSITE" id="PS50404">
    <property type="entry name" value="GST_NTER"/>
    <property type="match status" value="1"/>
</dbReference>
<dbReference type="PANTHER" id="PTHR43900">
    <property type="entry name" value="GLUTATHIONE S-TRANSFERASE RHO"/>
    <property type="match status" value="1"/>
</dbReference>
<gene>
    <name evidence="6" type="ORF">GGQ61_001078</name>
</gene>
<dbReference type="EC" id="2.5.1.18" evidence="1"/>
<dbReference type="Gene3D" id="1.20.1050.10">
    <property type="match status" value="1"/>
</dbReference>
<feature type="domain" description="GST N-terminal" evidence="4">
    <location>
        <begin position="1"/>
        <end position="48"/>
    </location>
</feature>
<proteinExistence type="inferred from homology"/>
<dbReference type="InterPro" id="IPR010987">
    <property type="entry name" value="Glutathione-S-Trfase_C-like"/>
</dbReference>
<dbReference type="InterPro" id="IPR040079">
    <property type="entry name" value="Glutathione_S-Trfase"/>
</dbReference>
<sequence length="195" mass="21716">MAPLTPGSHEHLALHPFGKMPAFQHGAVFLYETLAIAHYIDRAFAGRPLQPVDALGQAEVLRWISVINSYVFPTMNRFMKERLVRPAFGFDPDEAFLAEARAGLLLQMRLIDEAVAVGGFLVGSEMTLADSFLLPQLLFFTRTPEGSALLARSSAASEWLSRMQARPSYAKSPMSGVFEMFQRLNVEDKLLWAVD</sequence>
<dbReference type="Gene3D" id="3.40.30.10">
    <property type="entry name" value="Glutaredoxin"/>
    <property type="match status" value="1"/>
</dbReference>
<dbReference type="SUPFAM" id="SSF52833">
    <property type="entry name" value="Thioredoxin-like"/>
    <property type="match status" value="1"/>
</dbReference>
<evidence type="ECO:0000313" key="6">
    <source>
        <dbReference type="EMBL" id="MBB3890381.1"/>
    </source>
</evidence>
<dbReference type="PANTHER" id="PTHR43900:SF3">
    <property type="entry name" value="GLUTATHIONE S-TRANSFERASE RHO"/>
    <property type="match status" value="1"/>
</dbReference>
<reference evidence="6 7" key="1">
    <citation type="submission" date="2020-08" db="EMBL/GenBank/DDBJ databases">
        <title>Genomic Encyclopedia of Type Strains, Phase IV (KMG-IV): sequencing the most valuable type-strain genomes for metagenomic binning, comparative biology and taxonomic classification.</title>
        <authorList>
            <person name="Goeker M."/>
        </authorList>
    </citation>
    <scope>NUCLEOTIDE SEQUENCE [LARGE SCALE GENOMIC DNA]</scope>
    <source>
        <strain evidence="6 7">DSM 21793</strain>
    </source>
</reference>
<dbReference type="Pfam" id="PF00043">
    <property type="entry name" value="GST_C"/>
    <property type="match status" value="1"/>
</dbReference>
<keyword evidence="7" id="KW-1185">Reference proteome</keyword>
<dbReference type="Proteomes" id="UP000530564">
    <property type="component" value="Unassembled WGS sequence"/>
</dbReference>
<keyword evidence="2 6" id="KW-0808">Transferase</keyword>
<evidence type="ECO:0000259" key="4">
    <source>
        <dbReference type="PROSITE" id="PS50404"/>
    </source>
</evidence>
<organism evidence="6 7">
    <name type="scientific">Phenylobacterium haematophilum</name>
    <dbReference type="NCBI Taxonomy" id="98513"/>
    <lineage>
        <taxon>Bacteria</taxon>
        <taxon>Pseudomonadati</taxon>
        <taxon>Pseudomonadota</taxon>
        <taxon>Alphaproteobacteria</taxon>
        <taxon>Caulobacterales</taxon>
        <taxon>Caulobacteraceae</taxon>
        <taxon>Phenylobacterium</taxon>
    </lineage>
</organism>
<dbReference type="SUPFAM" id="SSF47616">
    <property type="entry name" value="GST C-terminal domain-like"/>
    <property type="match status" value="1"/>
</dbReference>
<name>A0A839ZYF7_9CAUL</name>
<evidence type="ECO:0000256" key="3">
    <source>
        <dbReference type="RuleBase" id="RU003494"/>
    </source>
</evidence>
<dbReference type="InterPro" id="IPR004046">
    <property type="entry name" value="GST_C"/>
</dbReference>
<dbReference type="GO" id="GO:0043295">
    <property type="term" value="F:glutathione binding"/>
    <property type="evidence" value="ECO:0007669"/>
    <property type="project" value="TreeGrafter"/>
</dbReference>
<dbReference type="AlphaFoldDB" id="A0A839ZYF7"/>
<evidence type="ECO:0000256" key="2">
    <source>
        <dbReference type="ARBA" id="ARBA00022679"/>
    </source>
</evidence>
<dbReference type="GO" id="GO:0006749">
    <property type="term" value="P:glutathione metabolic process"/>
    <property type="evidence" value="ECO:0007669"/>
    <property type="project" value="TreeGrafter"/>
</dbReference>
<feature type="domain" description="GST C-terminal" evidence="5">
    <location>
        <begin position="53"/>
        <end position="184"/>
    </location>
</feature>
<dbReference type="SFLD" id="SFLDS00019">
    <property type="entry name" value="Glutathione_Transferase_(cytos"/>
    <property type="match status" value="1"/>
</dbReference>
<protein>
    <recommendedName>
        <fullName evidence="1">glutathione transferase</fullName>
        <ecNumber evidence="1">2.5.1.18</ecNumber>
    </recommendedName>
</protein>
<dbReference type="CDD" id="cd00299">
    <property type="entry name" value="GST_C_family"/>
    <property type="match status" value="1"/>
</dbReference>
<dbReference type="GO" id="GO:0005737">
    <property type="term" value="C:cytoplasm"/>
    <property type="evidence" value="ECO:0007669"/>
    <property type="project" value="TreeGrafter"/>
</dbReference>
<dbReference type="InterPro" id="IPR036282">
    <property type="entry name" value="Glutathione-S-Trfase_C_sf"/>
</dbReference>
<dbReference type="GO" id="GO:0004364">
    <property type="term" value="F:glutathione transferase activity"/>
    <property type="evidence" value="ECO:0007669"/>
    <property type="project" value="UniProtKB-EC"/>
</dbReference>
<dbReference type="PROSITE" id="PS50405">
    <property type="entry name" value="GST_CTER"/>
    <property type="match status" value="1"/>
</dbReference>
<dbReference type="EMBL" id="JACIDK010000001">
    <property type="protein sequence ID" value="MBB3890381.1"/>
    <property type="molecule type" value="Genomic_DNA"/>
</dbReference>
<comment type="caution">
    <text evidence="6">The sequence shown here is derived from an EMBL/GenBank/DDBJ whole genome shotgun (WGS) entry which is preliminary data.</text>
</comment>
<dbReference type="InterPro" id="IPR004045">
    <property type="entry name" value="Glutathione_S-Trfase_N"/>
</dbReference>
<comment type="similarity">
    <text evidence="3">Belongs to the GST superfamily.</text>
</comment>
<dbReference type="InterPro" id="IPR036249">
    <property type="entry name" value="Thioredoxin-like_sf"/>
</dbReference>